<protein>
    <submittedName>
        <fullName evidence="1">Uncharacterized protein</fullName>
    </submittedName>
</protein>
<evidence type="ECO:0000313" key="1">
    <source>
        <dbReference type="EMBL" id="CAL1675642.1"/>
    </source>
</evidence>
<organism evidence="1 2">
    <name type="scientific">Lasius platythorax</name>
    <dbReference type="NCBI Taxonomy" id="488582"/>
    <lineage>
        <taxon>Eukaryota</taxon>
        <taxon>Metazoa</taxon>
        <taxon>Ecdysozoa</taxon>
        <taxon>Arthropoda</taxon>
        <taxon>Hexapoda</taxon>
        <taxon>Insecta</taxon>
        <taxon>Pterygota</taxon>
        <taxon>Neoptera</taxon>
        <taxon>Endopterygota</taxon>
        <taxon>Hymenoptera</taxon>
        <taxon>Apocrita</taxon>
        <taxon>Aculeata</taxon>
        <taxon>Formicoidea</taxon>
        <taxon>Formicidae</taxon>
        <taxon>Formicinae</taxon>
        <taxon>Lasius</taxon>
        <taxon>Lasius</taxon>
    </lineage>
</organism>
<name>A0AAV2N6X2_9HYME</name>
<gene>
    <name evidence="1" type="ORF">LPLAT_LOCUS1934</name>
</gene>
<reference evidence="1" key="1">
    <citation type="submission" date="2024-04" db="EMBL/GenBank/DDBJ databases">
        <authorList>
            <consortium name="Molecular Ecology Group"/>
        </authorList>
    </citation>
    <scope>NUCLEOTIDE SEQUENCE</scope>
</reference>
<sequence>MFCIREGIDGGKRKQRHLLKSASYGLVGASEFNGFRSCWTTNRFHHALYTVFHIKLRFRIAEIVNQNGLMHKKHVESD</sequence>
<dbReference type="AlphaFoldDB" id="A0AAV2N6X2"/>
<keyword evidence="2" id="KW-1185">Reference proteome</keyword>
<proteinExistence type="predicted"/>
<dbReference type="Proteomes" id="UP001497644">
    <property type="component" value="Chromosome 10"/>
</dbReference>
<evidence type="ECO:0000313" key="2">
    <source>
        <dbReference type="Proteomes" id="UP001497644"/>
    </source>
</evidence>
<dbReference type="EMBL" id="OZ034833">
    <property type="protein sequence ID" value="CAL1675642.1"/>
    <property type="molecule type" value="Genomic_DNA"/>
</dbReference>
<accession>A0AAV2N6X2</accession>